<dbReference type="Proteomes" id="UP000000437">
    <property type="component" value="Chromosome 6"/>
</dbReference>
<feature type="domain" description="Myb/SANT-like DNA-binding" evidence="1">
    <location>
        <begin position="144"/>
        <end position="212"/>
    </location>
</feature>
<feature type="domain" description="Myb/SANT-like DNA-binding" evidence="1">
    <location>
        <begin position="8"/>
        <end position="82"/>
    </location>
</feature>
<dbReference type="RefSeq" id="NP_001313513.1">
    <property type="nucleotide sequence ID" value="NM_001326584.1"/>
</dbReference>
<dbReference type="Bgee" id="ENSDARG00000096411">
    <property type="expression patterns" value="Expressed in blastula and 21 other cell types or tissues"/>
</dbReference>
<gene>
    <name evidence="2 4 5" type="primary">si:dkey-261j15.2</name>
    <name evidence="4" type="synonym">fc32g12</name>
    <name evidence="4" type="synonym">wu:fc32g12</name>
</gene>
<organism evidence="2">
    <name type="scientific">Danio rerio</name>
    <name type="common">Zebrafish</name>
    <name type="synonym">Brachydanio rerio</name>
    <dbReference type="NCBI Taxonomy" id="7955"/>
    <lineage>
        <taxon>Eukaryota</taxon>
        <taxon>Metazoa</taxon>
        <taxon>Chordata</taxon>
        <taxon>Craniata</taxon>
        <taxon>Vertebrata</taxon>
        <taxon>Euteleostomi</taxon>
        <taxon>Actinopterygii</taxon>
        <taxon>Neopterygii</taxon>
        <taxon>Teleostei</taxon>
        <taxon>Ostariophysi</taxon>
        <taxon>Cypriniformes</taxon>
        <taxon>Danionidae</taxon>
        <taxon>Danioninae</taxon>
        <taxon>Danio</taxon>
    </lineage>
</organism>
<accession>I3IST1</accession>
<dbReference type="GeneTree" id="ENSGT00940000176275"/>
<proteinExistence type="predicted"/>
<dbReference type="ZFIN" id="ZDB-GENE-120215-69">
    <property type="gene designation" value="si:dkey-261j15.2"/>
</dbReference>
<evidence type="ECO:0000313" key="4">
    <source>
        <dbReference type="RefSeq" id="NP_001313513.1"/>
    </source>
</evidence>
<evidence type="ECO:0000313" key="2">
    <source>
        <dbReference type="Ensembl" id="ENSDARP00000125975"/>
    </source>
</evidence>
<dbReference type="PANTHER" id="PTHR47595">
    <property type="entry name" value="HEAT SHOCK 70 KDA PROTEIN 14"/>
    <property type="match status" value="1"/>
</dbReference>
<dbReference type="GO" id="GO:0004639">
    <property type="term" value="F:phosphoribosylaminoimidazolesuccinocarboxamide synthase activity"/>
    <property type="evidence" value="ECO:0000318"/>
    <property type="project" value="GO_Central"/>
</dbReference>
<evidence type="ECO:0000313" key="3">
    <source>
        <dbReference type="Proteomes" id="UP000000437"/>
    </source>
</evidence>
<dbReference type="Gene3D" id="1.10.10.60">
    <property type="entry name" value="Homeodomain-like"/>
    <property type="match status" value="2"/>
</dbReference>
<reference evidence="4" key="5">
    <citation type="submission" date="2025-04" db="UniProtKB">
        <authorList>
            <consortium name="RefSeq"/>
        </authorList>
    </citation>
    <scope>IDENTIFICATION</scope>
    <source>
        <strain evidence="4">Tuebingen</strain>
    </source>
</reference>
<dbReference type="AGR" id="ZFIN:ZDB-GENE-120215-69"/>
<evidence type="ECO:0000313" key="5">
    <source>
        <dbReference type="ZFIN" id="ZDB-GENE-120215-69"/>
    </source>
</evidence>
<dbReference type="OrthoDB" id="691673at2759"/>
<reference evidence="4" key="3">
    <citation type="journal article" date="2015" name="Nat. Commun.">
        <title>RFX transcription factors are essential for hearing in mice.</title>
        <authorList>
            <person name="Elkon R."/>
            <person name="Milon B."/>
            <person name="Morrison L."/>
            <person name="Shah M."/>
            <person name="Vijayakumar S."/>
            <person name="Racherla M."/>
            <person name="Leitch C.C."/>
            <person name="Silipino L."/>
            <person name="Hadi S."/>
            <person name="Weiss-Gayet M."/>
            <person name="Barras E."/>
            <person name="Schmid C.D."/>
            <person name="Ait-Lounis A."/>
            <person name="Barnes A."/>
            <person name="Song Y."/>
            <person name="Eisenman D.J."/>
            <person name="Eliyahu E."/>
            <person name="Frolenkov G.I."/>
            <person name="Strome S.E."/>
            <person name="Durand B."/>
            <person name="Zaghloul N.A."/>
            <person name="Jones S.M."/>
            <person name="Reith W."/>
            <person name="Hertzano R."/>
        </authorList>
    </citation>
    <scope>NUCLEOTIDE SEQUENCE</scope>
    <source>
        <strain evidence="4">Tuebingen</strain>
    </source>
</reference>
<name>I3IST1_DANRE</name>
<reference evidence="4" key="4">
    <citation type="journal article" date="2016" name="BMC Genomics">
        <title>Gene evolution and gene expression after whole genome duplication in fish: the PhyloFish database.</title>
        <authorList>
            <person name="Pasquier J."/>
            <person name="Cabau C."/>
            <person name="Nguyen T."/>
            <person name="Jouanno E."/>
            <person name="Severac D."/>
            <person name="Braasch I."/>
            <person name="Journot L."/>
            <person name="Pontarotti P."/>
            <person name="Klopp C."/>
            <person name="Postlethwait J.H."/>
            <person name="Guiguen Y."/>
            <person name="Bobe J."/>
        </authorList>
    </citation>
    <scope>NUCLEOTIDE SEQUENCE</scope>
    <source>
        <strain evidence="4">Tuebingen</strain>
    </source>
</reference>
<dbReference type="OMA" id="HFEAMRQ"/>
<dbReference type="AlphaFoldDB" id="I3IST1"/>
<dbReference type="GO" id="GO:0006189">
    <property type="term" value="P:'de novo' IMP biosynthetic process"/>
    <property type="evidence" value="ECO:0000318"/>
    <property type="project" value="GO_Central"/>
</dbReference>
<reference evidence="2 3" key="2">
    <citation type="journal article" date="2013" name="Nature">
        <title>The zebrafish reference genome sequence and its relationship to the human genome.</title>
        <authorList>
            <consortium name="Genome Reference Consortium Zebrafish"/>
            <person name="Howe K."/>
            <person name="Clark M.D."/>
            <person name="Torroja C.F."/>
            <person name="Torrance J."/>
            <person name="Berthelot C."/>
            <person name="Muffato M."/>
            <person name="Collins J.E."/>
            <person name="Humphray S."/>
            <person name="McLaren K."/>
            <person name="Matthews L."/>
            <person name="McLaren S."/>
            <person name="Sealy I."/>
            <person name="Caccamo M."/>
            <person name="Churcher C."/>
            <person name="Scott C."/>
            <person name="Barrett J.C."/>
            <person name="Koch R."/>
            <person name="Rauch G.J."/>
            <person name="White S."/>
            <person name="Chow W."/>
            <person name="Kilian B."/>
            <person name="Quintais L.T."/>
            <person name="Guerra-Assuncao J.A."/>
            <person name="Zhou Y."/>
            <person name="Gu Y."/>
            <person name="Yen J."/>
            <person name="Vogel J.H."/>
            <person name="Eyre T."/>
            <person name="Redmond S."/>
            <person name="Banerjee R."/>
            <person name="Chi J."/>
            <person name="Fu B."/>
            <person name="Langley E."/>
            <person name="Maguire S.F."/>
            <person name="Laird G.K."/>
            <person name="Lloyd D."/>
            <person name="Kenyon E."/>
            <person name="Donaldson S."/>
            <person name="Sehra H."/>
            <person name="Almeida-King J."/>
            <person name="Loveland J."/>
            <person name="Trevanion S."/>
            <person name="Jones M."/>
            <person name="Quail M."/>
            <person name="Willey D."/>
            <person name="Hunt A."/>
            <person name="Burton J."/>
            <person name="Sims S."/>
            <person name="McLay K."/>
            <person name="Plumb B."/>
            <person name="Davis J."/>
            <person name="Clee C."/>
            <person name="Oliver K."/>
            <person name="Clark R."/>
            <person name="Riddle C."/>
            <person name="Elliot D."/>
            <person name="Eliott D."/>
            <person name="Threadgold G."/>
            <person name="Harden G."/>
            <person name="Ware D."/>
            <person name="Begum S."/>
            <person name="Mortimore B."/>
            <person name="Mortimer B."/>
            <person name="Kerry G."/>
            <person name="Heath P."/>
            <person name="Phillimore B."/>
            <person name="Tracey A."/>
            <person name="Corby N."/>
            <person name="Dunn M."/>
            <person name="Johnson C."/>
            <person name="Wood J."/>
            <person name="Clark S."/>
            <person name="Pelan S."/>
            <person name="Griffiths G."/>
            <person name="Smith M."/>
            <person name="Glithero R."/>
            <person name="Howden P."/>
            <person name="Barker N."/>
            <person name="Lloyd C."/>
            <person name="Stevens C."/>
            <person name="Harley J."/>
            <person name="Holt K."/>
            <person name="Panagiotidis G."/>
            <person name="Lovell J."/>
            <person name="Beasley H."/>
            <person name="Henderson C."/>
            <person name="Gordon D."/>
            <person name="Auger K."/>
            <person name="Wright D."/>
            <person name="Collins J."/>
            <person name="Raisen C."/>
            <person name="Dyer L."/>
            <person name="Leung K."/>
            <person name="Robertson L."/>
            <person name="Ambridge K."/>
            <person name="Leongamornlert D."/>
            <person name="McGuire S."/>
            <person name="Gilderthorp R."/>
            <person name="Griffiths C."/>
            <person name="Manthravadi D."/>
            <person name="Nichol S."/>
            <person name="Barker G."/>
            <person name="Whitehead S."/>
            <person name="Kay M."/>
            <person name="Brown J."/>
            <person name="Murnane C."/>
            <person name="Gray E."/>
            <person name="Humphries M."/>
            <person name="Sycamore N."/>
            <person name="Barker D."/>
            <person name="Saunders D."/>
            <person name="Wallis J."/>
            <person name="Babbage A."/>
            <person name="Hammond S."/>
            <person name="Mashreghi-Mohammadi M."/>
            <person name="Barr L."/>
            <person name="Martin S."/>
            <person name="Wray P."/>
            <person name="Ellington A."/>
            <person name="Matthews N."/>
            <person name="Ellwood M."/>
            <person name="Woodmansey R."/>
            <person name="Clark G."/>
            <person name="Cooper J."/>
            <person name="Cooper J."/>
            <person name="Tromans A."/>
            <person name="Grafham D."/>
            <person name="Skuce C."/>
            <person name="Pandian R."/>
            <person name="Andrews R."/>
            <person name="Harrison E."/>
            <person name="Kimberley A."/>
            <person name="Garnett J."/>
            <person name="Fosker N."/>
            <person name="Hall R."/>
            <person name="Garner P."/>
            <person name="Kelly D."/>
            <person name="Bird C."/>
            <person name="Palmer S."/>
            <person name="Gehring I."/>
            <person name="Berger A."/>
            <person name="Dooley C.M."/>
            <person name="Ersan-Urun Z."/>
            <person name="Eser C."/>
            <person name="Geiger H."/>
            <person name="Geisler M."/>
            <person name="Karotki L."/>
            <person name="Kirn A."/>
            <person name="Konantz J."/>
            <person name="Konantz M."/>
            <person name="Oberlander M."/>
            <person name="Rudolph-Geiger S."/>
            <person name="Teucke M."/>
            <person name="Lanz C."/>
            <person name="Raddatz G."/>
            <person name="Osoegawa K."/>
            <person name="Zhu B."/>
            <person name="Rapp A."/>
            <person name="Widaa S."/>
            <person name="Langford C."/>
            <person name="Yang F."/>
            <person name="Schuster S.C."/>
            <person name="Carter N.P."/>
            <person name="Harrow J."/>
            <person name="Ning Z."/>
            <person name="Herrero J."/>
            <person name="Searle S.M."/>
            <person name="Enright A."/>
            <person name="Geisler R."/>
            <person name="Plasterk R.H."/>
            <person name="Lee C."/>
            <person name="Westerfield M."/>
            <person name="de Jong P.J."/>
            <person name="Zon L.I."/>
            <person name="Postlethwait J.H."/>
            <person name="Nusslein-Volhard C."/>
            <person name="Hubbard T.J."/>
            <person name="Roest Crollius H."/>
            <person name="Rogers J."/>
            <person name="Stemple D.L."/>
        </authorList>
    </citation>
    <scope>NUCLEOTIDE SEQUENCE [LARGE SCALE GENOMIC DNA]</scope>
    <source>
        <strain evidence="2">Tuebingen</strain>
    </source>
</reference>
<dbReference type="PANTHER" id="PTHR47595:SF1">
    <property type="entry name" value="MYB_SANT-LIKE DNA-BINDING DOMAIN-CONTAINING PROTEIN"/>
    <property type="match status" value="1"/>
</dbReference>
<dbReference type="GeneID" id="794828"/>
<dbReference type="EMBL" id="CR926129">
    <property type="status" value="NOT_ANNOTATED_CDS"/>
    <property type="molecule type" value="Genomic_DNA"/>
</dbReference>
<dbReference type="Ensembl" id="ENSDART00000150995.2">
    <property type="protein sequence ID" value="ENSDARP00000125975.1"/>
    <property type="gene ID" value="ENSDARG00000096411.2"/>
</dbReference>
<dbReference type="Pfam" id="PF13837">
    <property type="entry name" value="Myb_DNA-bind_4"/>
    <property type="match status" value="2"/>
</dbReference>
<protein>
    <submittedName>
        <fullName evidence="2">Si:dkey-261j15.2</fullName>
    </submittedName>
    <submittedName>
        <fullName evidence="4">Uncharacterized protein LOC794828</fullName>
    </submittedName>
</protein>
<evidence type="ECO:0000259" key="1">
    <source>
        <dbReference type="Pfam" id="PF13837"/>
    </source>
</evidence>
<reference evidence="2" key="1">
    <citation type="submission" date="2012-05" db="UniProtKB">
        <authorList>
            <consortium name="Ensembl"/>
        </authorList>
    </citation>
    <scope>IDENTIFICATION</scope>
    <source>
        <strain evidence="2">Tuebingen</strain>
    </source>
</reference>
<accession>A0A8M1P2U9</accession>
<dbReference type="HOGENOM" id="CLU_778348_0_0_1"/>
<dbReference type="InterPro" id="IPR044822">
    <property type="entry name" value="Myb_DNA-bind_4"/>
</dbReference>
<dbReference type="KEGG" id="dre:794828"/>
<sequence length="356" mass="40433">MSEGKHTLWSSEEISVLLAIWSSSEIQEKLERSKKKQIVYDEISQEMMNGGFNRSSEQIVNKLKKLRKEYRDLKMKPSKRGRGGHNKRTFDHGVMESILGDRPSSHFTRALNSATATVETNPESPVCSEDEIGSKVHEHKSVQQWTSKETNTLLTIWSSTEFQERLEKSKRRKRVYEDICQEMVNAGFTRTTEQIVNKIKKLKKELKDQKIEPGKSSIQLNIKTDEDDNHMDNDLENLPANQLSEALNSASAMLEIKAESLSSAADLDDEVLNQPETSLSSSQTLIKKSLGSGRIRKNDSNQELLDYLQTADERFMAHAKELNTAILNKMDEATNSMLGLLGRMVTLMEAQQENKP</sequence>
<keyword evidence="3" id="KW-1185">Reference proteome</keyword>
<dbReference type="SMR" id="I3IST1"/>
<dbReference type="PaxDb" id="7955-ENSDARP00000125975"/>